<evidence type="ECO:0008006" key="3">
    <source>
        <dbReference type="Google" id="ProtNLM"/>
    </source>
</evidence>
<accession>A0ABW5DYQ5</accession>
<organism evidence="1 2">
    <name type="scientific">Rubritalea spongiae</name>
    <dbReference type="NCBI Taxonomy" id="430797"/>
    <lineage>
        <taxon>Bacteria</taxon>
        <taxon>Pseudomonadati</taxon>
        <taxon>Verrucomicrobiota</taxon>
        <taxon>Verrucomicrobiia</taxon>
        <taxon>Verrucomicrobiales</taxon>
        <taxon>Rubritaleaceae</taxon>
        <taxon>Rubritalea</taxon>
    </lineage>
</organism>
<sequence>MNAERTILRVLDEAKPRLLNVGTLWSDVHLEDDRVSYSVFRKSLQKLEEKEQVVVVPGEDRDKAKITQAGEARLAE</sequence>
<proteinExistence type="predicted"/>
<name>A0ABW5DYQ5_9BACT</name>
<evidence type="ECO:0000313" key="1">
    <source>
        <dbReference type="EMBL" id="MFD2275461.1"/>
    </source>
</evidence>
<protein>
    <recommendedName>
        <fullName evidence="3">MarR family transcriptional regulator</fullName>
    </recommendedName>
</protein>
<comment type="caution">
    <text evidence="1">The sequence shown here is derived from an EMBL/GenBank/DDBJ whole genome shotgun (WGS) entry which is preliminary data.</text>
</comment>
<gene>
    <name evidence="1" type="ORF">ACFSQZ_03175</name>
</gene>
<evidence type="ECO:0000313" key="2">
    <source>
        <dbReference type="Proteomes" id="UP001597297"/>
    </source>
</evidence>
<reference evidence="2" key="1">
    <citation type="journal article" date="2019" name="Int. J. Syst. Evol. Microbiol.">
        <title>The Global Catalogue of Microorganisms (GCM) 10K type strain sequencing project: providing services to taxonomists for standard genome sequencing and annotation.</title>
        <authorList>
            <consortium name="The Broad Institute Genomics Platform"/>
            <consortium name="The Broad Institute Genome Sequencing Center for Infectious Disease"/>
            <person name="Wu L."/>
            <person name="Ma J."/>
        </authorList>
    </citation>
    <scope>NUCLEOTIDE SEQUENCE [LARGE SCALE GENOMIC DNA]</scope>
    <source>
        <strain evidence="2">JCM 16545</strain>
    </source>
</reference>
<dbReference type="Proteomes" id="UP001597297">
    <property type="component" value="Unassembled WGS sequence"/>
</dbReference>
<dbReference type="RefSeq" id="WP_377092681.1">
    <property type="nucleotide sequence ID" value="NZ_JBHSJM010000001.1"/>
</dbReference>
<keyword evidence="2" id="KW-1185">Reference proteome</keyword>
<dbReference type="EMBL" id="JBHUJC010000010">
    <property type="protein sequence ID" value="MFD2275461.1"/>
    <property type="molecule type" value="Genomic_DNA"/>
</dbReference>